<dbReference type="PROSITE" id="PS50977">
    <property type="entry name" value="HTH_TETR_2"/>
    <property type="match status" value="1"/>
</dbReference>
<keyword evidence="1 2" id="KW-0238">DNA-binding</keyword>
<protein>
    <submittedName>
        <fullName evidence="4">TetR family transcriptional regulator</fullName>
    </submittedName>
</protein>
<dbReference type="Proteomes" id="UP000636394">
    <property type="component" value="Unassembled WGS sequence"/>
</dbReference>
<evidence type="ECO:0000259" key="3">
    <source>
        <dbReference type="PROSITE" id="PS50977"/>
    </source>
</evidence>
<evidence type="ECO:0000256" key="1">
    <source>
        <dbReference type="ARBA" id="ARBA00023125"/>
    </source>
</evidence>
<name>A0ABX0IQ70_9ACTN</name>
<dbReference type="SUPFAM" id="SSF46689">
    <property type="entry name" value="Homeodomain-like"/>
    <property type="match status" value="1"/>
</dbReference>
<dbReference type="EMBL" id="WPCR01000034">
    <property type="protein sequence ID" value="NHM15056.1"/>
    <property type="molecule type" value="Genomic_DNA"/>
</dbReference>
<proteinExistence type="predicted"/>
<evidence type="ECO:0000256" key="2">
    <source>
        <dbReference type="PROSITE-ProRule" id="PRU00335"/>
    </source>
</evidence>
<evidence type="ECO:0000313" key="4">
    <source>
        <dbReference type="EMBL" id="NHM15056.1"/>
    </source>
</evidence>
<dbReference type="InterPro" id="IPR001647">
    <property type="entry name" value="HTH_TetR"/>
</dbReference>
<reference evidence="4 5" key="1">
    <citation type="submission" date="2019-11" db="EMBL/GenBank/DDBJ databases">
        <title>Eggerthellaceae novel genus isolated from the rectal contents of marmort.</title>
        <authorList>
            <person name="Zhang G."/>
        </authorList>
    </citation>
    <scope>NUCLEOTIDE SEQUENCE [LARGE SCALE GENOMIC DNA]</scope>
    <source>
        <strain evidence="5">zg-886</strain>
    </source>
</reference>
<dbReference type="RefSeq" id="WP_166340573.1">
    <property type="nucleotide sequence ID" value="NZ_WPCR01000034.1"/>
</dbReference>
<dbReference type="Pfam" id="PF00440">
    <property type="entry name" value="TetR_N"/>
    <property type="match status" value="1"/>
</dbReference>
<feature type="DNA-binding region" description="H-T-H motif" evidence="2">
    <location>
        <begin position="34"/>
        <end position="53"/>
    </location>
</feature>
<comment type="caution">
    <text evidence="4">The sequence shown here is derived from an EMBL/GenBank/DDBJ whole genome shotgun (WGS) entry which is preliminary data.</text>
</comment>
<accession>A0ABX0IQ70</accession>
<sequence>MARPTYRGDTPTAKERLREAFWGLLSHEEYGRITIKALAAQAGVNPNTFYYHYTNMEDLARDALDAEKLHEIPEAIRNSARPGSASLESALSLAAVDNRWRRIRLFVASDSPVLRRLFYETFEGLWLSLLGVDKDDLADEDALDLVFMLNGAMGVIALQGNDYDIGYVRSLPERPLGRGLIETVERLAERYRV</sequence>
<evidence type="ECO:0000313" key="5">
    <source>
        <dbReference type="Proteomes" id="UP000636394"/>
    </source>
</evidence>
<organism evidence="4 5">
    <name type="scientific">Xiamenia xianingshaonis</name>
    <dbReference type="NCBI Taxonomy" id="2682776"/>
    <lineage>
        <taxon>Bacteria</taxon>
        <taxon>Bacillati</taxon>
        <taxon>Actinomycetota</taxon>
        <taxon>Coriobacteriia</taxon>
        <taxon>Eggerthellales</taxon>
        <taxon>Eggerthellaceae</taxon>
        <taxon>Xiamenia</taxon>
    </lineage>
</organism>
<gene>
    <name evidence="4" type="ORF">GMI68_09920</name>
</gene>
<dbReference type="InterPro" id="IPR009057">
    <property type="entry name" value="Homeodomain-like_sf"/>
</dbReference>
<feature type="domain" description="HTH tetR-type" evidence="3">
    <location>
        <begin position="11"/>
        <end position="71"/>
    </location>
</feature>
<keyword evidence="5" id="KW-1185">Reference proteome</keyword>
<dbReference type="Gene3D" id="1.10.357.10">
    <property type="entry name" value="Tetracycline Repressor, domain 2"/>
    <property type="match status" value="1"/>
</dbReference>